<dbReference type="EMBL" id="AMSI01000024">
    <property type="protein sequence ID" value="EKF40117.1"/>
    <property type="molecule type" value="Genomic_DNA"/>
</dbReference>
<dbReference type="SMART" id="SM00354">
    <property type="entry name" value="HTH_LACI"/>
    <property type="match status" value="1"/>
</dbReference>
<keyword evidence="3" id="KW-0804">Transcription</keyword>
<protein>
    <submittedName>
        <fullName evidence="5">LacI family transcriptional regulator</fullName>
    </submittedName>
</protein>
<evidence type="ECO:0000313" key="5">
    <source>
        <dbReference type="EMBL" id="EKF40117.1"/>
    </source>
</evidence>
<evidence type="ECO:0000256" key="2">
    <source>
        <dbReference type="ARBA" id="ARBA00023125"/>
    </source>
</evidence>
<dbReference type="CDD" id="cd01392">
    <property type="entry name" value="HTH_LacI"/>
    <property type="match status" value="1"/>
</dbReference>
<name>K2PGG3_9HYPH</name>
<evidence type="ECO:0000256" key="1">
    <source>
        <dbReference type="ARBA" id="ARBA00023015"/>
    </source>
</evidence>
<dbReference type="CDD" id="cd06273">
    <property type="entry name" value="PBP1_LacI-like"/>
    <property type="match status" value="1"/>
</dbReference>
<keyword evidence="6" id="KW-1185">Reference proteome</keyword>
<dbReference type="PANTHER" id="PTHR30146">
    <property type="entry name" value="LACI-RELATED TRANSCRIPTIONAL REPRESSOR"/>
    <property type="match status" value="1"/>
</dbReference>
<dbReference type="PRINTS" id="PR00036">
    <property type="entry name" value="HTHLACI"/>
</dbReference>
<dbReference type="STRING" id="721133.SAMN05216176_11718"/>
<dbReference type="Gene3D" id="1.10.260.40">
    <property type="entry name" value="lambda repressor-like DNA-binding domains"/>
    <property type="match status" value="1"/>
</dbReference>
<dbReference type="InterPro" id="IPR028082">
    <property type="entry name" value="Peripla_BP_I"/>
</dbReference>
<dbReference type="OrthoDB" id="8433438at2"/>
<dbReference type="AlphaFoldDB" id="K2PGG3"/>
<reference evidence="5 6" key="1">
    <citation type="journal article" date="2012" name="J. Bacteriol.">
        <title>Genome Sequence of Nitratireductor indicus Type Strain C115.</title>
        <authorList>
            <person name="Lai Q."/>
            <person name="Li G."/>
            <person name="Yu Z."/>
            <person name="Shao Z."/>
        </authorList>
    </citation>
    <scope>NUCLEOTIDE SEQUENCE [LARGE SCALE GENOMIC DNA]</scope>
    <source>
        <strain evidence="5 6">C115</strain>
    </source>
</reference>
<dbReference type="InterPro" id="IPR010982">
    <property type="entry name" value="Lambda_DNA-bd_dom_sf"/>
</dbReference>
<dbReference type="Proteomes" id="UP000007374">
    <property type="component" value="Unassembled WGS sequence"/>
</dbReference>
<dbReference type="InterPro" id="IPR000843">
    <property type="entry name" value="HTH_LacI"/>
</dbReference>
<dbReference type="GO" id="GO:0000976">
    <property type="term" value="F:transcription cis-regulatory region binding"/>
    <property type="evidence" value="ECO:0007669"/>
    <property type="project" value="TreeGrafter"/>
</dbReference>
<dbReference type="Pfam" id="PF13377">
    <property type="entry name" value="Peripla_BP_3"/>
    <property type="match status" value="1"/>
</dbReference>
<dbReference type="PROSITE" id="PS50932">
    <property type="entry name" value="HTH_LACI_2"/>
    <property type="match status" value="1"/>
</dbReference>
<proteinExistence type="predicted"/>
<evidence type="ECO:0000259" key="4">
    <source>
        <dbReference type="PROSITE" id="PS50932"/>
    </source>
</evidence>
<dbReference type="PANTHER" id="PTHR30146:SF138">
    <property type="entry name" value="TRANSCRIPTIONAL REGULATORY PROTEIN"/>
    <property type="match status" value="1"/>
</dbReference>
<accession>K2PGG3</accession>
<dbReference type="GO" id="GO:0003700">
    <property type="term" value="F:DNA-binding transcription factor activity"/>
    <property type="evidence" value="ECO:0007669"/>
    <property type="project" value="TreeGrafter"/>
</dbReference>
<dbReference type="RefSeq" id="WP_009452728.1">
    <property type="nucleotide sequence ID" value="NZ_AMSI01000024.1"/>
</dbReference>
<organism evidence="5 6">
    <name type="scientific">Nitratireductor indicus C115</name>
    <dbReference type="NCBI Taxonomy" id="1231190"/>
    <lineage>
        <taxon>Bacteria</taxon>
        <taxon>Pseudomonadati</taxon>
        <taxon>Pseudomonadota</taxon>
        <taxon>Alphaproteobacteria</taxon>
        <taxon>Hyphomicrobiales</taxon>
        <taxon>Phyllobacteriaceae</taxon>
        <taxon>Nitratireductor</taxon>
    </lineage>
</organism>
<dbReference type="eggNOG" id="COG1609">
    <property type="taxonomic scope" value="Bacteria"/>
</dbReference>
<evidence type="ECO:0000313" key="6">
    <source>
        <dbReference type="Proteomes" id="UP000007374"/>
    </source>
</evidence>
<gene>
    <name evidence="5" type="ORF">NA8A_22491</name>
</gene>
<keyword evidence="1" id="KW-0805">Transcription regulation</keyword>
<keyword evidence="2" id="KW-0238">DNA-binding</keyword>
<feature type="domain" description="HTH lacI-type" evidence="4">
    <location>
        <begin position="11"/>
        <end position="65"/>
    </location>
</feature>
<dbReference type="Pfam" id="PF00356">
    <property type="entry name" value="LacI"/>
    <property type="match status" value="1"/>
</dbReference>
<dbReference type="SUPFAM" id="SSF53822">
    <property type="entry name" value="Periplasmic binding protein-like I"/>
    <property type="match status" value="1"/>
</dbReference>
<sequence>MNNQGRTAGLPTLEDVARQAGVSTATVSRCLNNPAQVTEATRARVMEAVEKLRYTPNFGARALAARRTNTYGAVIPTMENAIFARGVQAFQDALASIDSTLLVASSNYEASVEESQIRNLVARGADGLLLIGADRDPAIYDFLAERGIPVVLAWAIGNQPGVSFVGFDNEAASRKLAEKALKLGHRRIAYISAQSIHNDRARARVEGVRAAMKAAGLDPQSLRLVETHYSIKRGKAAFHTLMEGEDRPTLVMCGNDVLAVGAVMAAREMGIDVPGDVSVTGFDDIEIATVVSPPITTVHVPHRKMGNLAAQALLRQTLEGKPPETICLETEIAERASLGPVG</sequence>
<dbReference type="PATRIC" id="fig|1231190.3.peg.4642"/>
<dbReference type="InterPro" id="IPR046335">
    <property type="entry name" value="LacI/GalR-like_sensor"/>
</dbReference>
<dbReference type="Gene3D" id="3.40.50.2300">
    <property type="match status" value="2"/>
</dbReference>
<dbReference type="SUPFAM" id="SSF47413">
    <property type="entry name" value="lambda repressor-like DNA-binding domains"/>
    <property type="match status" value="1"/>
</dbReference>
<evidence type="ECO:0000256" key="3">
    <source>
        <dbReference type="ARBA" id="ARBA00023163"/>
    </source>
</evidence>
<comment type="caution">
    <text evidence="5">The sequence shown here is derived from an EMBL/GenBank/DDBJ whole genome shotgun (WGS) entry which is preliminary data.</text>
</comment>